<feature type="compositionally biased region" description="Low complexity" evidence="5">
    <location>
        <begin position="609"/>
        <end position="619"/>
    </location>
</feature>
<feature type="compositionally biased region" description="Basic and acidic residues" evidence="5">
    <location>
        <begin position="590"/>
        <end position="603"/>
    </location>
</feature>
<name>A0A6P5AJ73_BRABE</name>
<feature type="compositionally biased region" description="Basic and acidic residues" evidence="5">
    <location>
        <begin position="450"/>
        <end position="487"/>
    </location>
</feature>
<evidence type="ECO:0000256" key="3">
    <source>
        <dbReference type="ARBA" id="ARBA00016409"/>
    </source>
</evidence>
<dbReference type="CDD" id="cd13300">
    <property type="entry name" value="PH1_TECPR1"/>
    <property type="match status" value="1"/>
</dbReference>
<feature type="domain" description="Peroxin/Ferlin" evidence="8">
    <location>
        <begin position="998"/>
        <end position="1031"/>
    </location>
</feature>
<dbReference type="GeneID" id="109483433"/>
<evidence type="ECO:0000256" key="2">
    <source>
        <dbReference type="ARBA" id="ARBA00005966"/>
    </source>
</evidence>
<dbReference type="SUPFAM" id="SSF50729">
    <property type="entry name" value="PH domain-like"/>
    <property type="match status" value="1"/>
</dbReference>
<dbReference type="SMART" id="SM00233">
    <property type="entry name" value="PH"/>
    <property type="match status" value="1"/>
</dbReference>
<evidence type="ECO:0000259" key="8">
    <source>
        <dbReference type="SMART" id="SM00694"/>
    </source>
</evidence>
<dbReference type="SMART" id="SM00693">
    <property type="entry name" value="DysFN"/>
    <property type="match status" value="2"/>
</dbReference>
<organism evidence="9 10">
    <name type="scientific">Branchiostoma belcheri</name>
    <name type="common">Amphioxus</name>
    <dbReference type="NCBI Taxonomy" id="7741"/>
    <lineage>
        <taxon>Eukaryota</taxon>
        <taxon>Metazoa</taxon>
        <taxon>Chordata</taxon>
        <taxon>Cephalochordata</taxon>
        <taxon>Leptocardii</taxon>
        <taxon>Amphioxiformes</taxon>
        <taxon>Branchiostomatidae</taxon>
        <taxon>Branchiostoma</taxon>
    </lineage>
</organism>
<feature type="domain" description="Peroxin/Ferlin" evidence="8">
    <location>
        <begin position="137"/>
        <end position="170"/>
    </location>
</feature>
<accession>A0A6P5AJ73</accession>
<keyword evidence="9" id="KW-1185">Reference proteome</keyword>
<dbReference type="InterPro" id="IPR010482">
    <property type="entry name" value="TECPR1-like_DysF"/>
</dbReference>
<dbReference type="InterPro" id="IPR006614">
    <property type="entry name" value="Peroxin/Ferlin"/>
</dbReference>
<proteinExistence type="inferred from homology"/>
<dbReference type="SMART" id="SM00706">
    <property type="entry name" value="TECPR"/>
    <property type="match status" value="10"/>
</dbReference>
<feature type="compositionally biased region" description="Polar residues" evidence="5">
    <location>
        <begin position="525"/>
        <end position="541"/>
    </location>
</feature>
<sequence length="1312" mass="146463">MPATYLWSVDSAGKVYTLSTGGRQWEEVKGDIELKRVSATEQCAWGIGCDHQVYLYVHSSEVPIRCQESTYENQRWNPMMGFSGQHLLPTDRWHWSNQQGTQLQLKDSCTLPSPHWSWEDDWYIDENIRGEPTDKGGWQYAVDFPAQYGPKKRWNSCVRRRKWIRYRRYHATDNWALVNGQIPGVFEDPLKEPFIDVAAGGAELTDQPPGRVSVWTVTIMGRIFYRTEVHAMNPEGCSWQEVDNEGRECTQISLGPSCLLWAVTWDGEVMVRVGITRDNPIGTSWQVVTPPREDVHFLQVSVGVKGVWAVSRGDKVWFRKGVDATRGAEDQSSLVGTAWVEMVGAMALISVGPNDQVWSLDANDRYMVYFRKGVTPSELSGKTWKALEINKGGAASMDSSVSSSMSDIYSQTNMLSSQMDRLQVAVDSFPDIQPQASGPNLASDSLTDNHSPEKGGEVGSKFEDKQDSKETSSVSKAEKEECSRESETKEEEDNTERKASQESYNSDISDTVADFTGDYVPQKQGAESNNKAAQTQRTPGNMPTGKPENTHATLETSSENRSNVICGSQDSGISKGNATSSTESVNARASDGKRNPVLEKLQQEDESQSESSGSRRGSATSFSGMDMYADLYQPDPAWVWVSGGGCVIDTFTQPNWFTAAPSHTNGRGNSMLGPLDSMAIWGQVQINDAPWRKKVLLQLHERTTKELQPFQDYEQAIERTSWIKKGSLQYWSDTKPHRWVDCRLHLEQSSGKGLHDCKFTCYYKYYDSEKYLQFPLSEIVCVLRVNHGGNQRPVLAIYTAKRTAKKVPVRLACSTEKELEDWLTAISLACCELQGCQGAPSGRAVWSTTCRGDIFVYEPTPDMEITPANQMFWRQMGGHLNMVECGGGGVVWGVGFDGTAWVYAGGYGGGMFKGIASSPGGIHTQTDVKHIYIYENQRWNPMTGFSDRGFPTDRYMWSDITGRQECTKEGTKTPTTEWHWVGDWTIDYKPPGGADKKGWQYATDFPATYHGYKGWNDYVRRRRWMRKAKIVTTGPWLEAPPQHLKDIAVQVDQPESSTDPIALWAIGVNGDVLCRMGVIQDFPQGVSWLHVPTDQPMTSVSVGGNSRVWVTAQDGSAFFRNGITKNEPQGTCWFHIPSPHNRPLVQVSVGESSVWAVDKLHWLWFRAQITSTFPEGTHWDYLSPNVKKVSVGPQDQVWILAEDSPEKGTWIPMADKVMDKVKEKVWVLQGYVPPGSRGVVGHRLGVKIPEIPIGKTWDTQGIGGGWIHLSVRACTKQDPPTGVCTDDAAATIKGVHEEEEANSSVYNSQPVC</sequence>
<reference evidence="10" key="1">
    <citation type="submission" date="2025-08" db="UniProtKB">
        <authorList>
            <consortium name="RefSeq"/>
        </authorList>
    </citation>
    <scope>IDENTIFICATION</scope>
    <source>
        <tissue evidence="10">Gonad</tissue>
    </source>
</reference>
<dbReference type="InterPro" id="IPR051513">
    <property type="entry name" value="Tectonin_beta-prop"/>
</dbReference>
<evidence type="ECO:0000256" key="5">
    <source>
        <dbReference type="SAM" id="MobiDB-lite"/>
    </source>
</evidence>
<gene>
    <name evidence="10" type="primary">LOC109483433</name>
</gene>
<dbReference type="OrthoDB" id="72441at2759"/>
<feature type="domain" description="PH" evidence="6">
    <location>
        <begin position="722"/>
        <end position="833"/>
    </location>
</feature>
<dbReference type="SMART" id="SM00694">
    <property type="entry name" value="DysFC"/>
    <property type="match status" value="2"/>
</dbReference>
<feature type="domain" description="Peroxin/Ferlin" evidence="7">
    <location>
        <begin position="63"/>
        <end position="125"/>
    </location>
</feature>
<feature type="region of interest" description="Disordered" evidence="5">
    <location>
        <begin position="430"/>
        <end position="619"/>
    </location>
</feature>
<dbReference type="KEGG" id="bbel:109483433"/>
<feature type="compositionally biased region" description="Polar residues" evidence="5">
    <location>
        <begin position="550"/>
        <end position="587"/>
    </location>
</feature>
<dbReference type="Pfam" id="PF06462">
    <property type="entry name" value="Hyd_WA"/>
    <property type="match status" value="5"/>
</dbReference>
<dbReference type="InterPro" id="IPR011993">
    <property type="entry name" value="PH-like_dom_sf"/>
</dbReference>
<feature type="domain" description="Peroxin/Ferlin" evidence="7">
    <location>
        <begin position="926"/>
        <end position="987"/>
    </location>
</feature>
<dbReference type="InterPro" id="IPR006624">
    <property type="entry name" value="Beta-propeller_rpt_TECPR"/>
</dbReference>
<protein>
    <recommendedName>
        <fullName evidence="3">Tectonin beta-propeller repeat-containing protein 1</fullName>
    </recommendedName>
</protein>
<comment type="subcellular location">
    <subcellularLocation>
        <location evidence="1">Cytoplasmic vesicle</location>
        <location evidence="1">Autophagosome membrane</location>
    </subcellularLocation>
</comment>
<evidence type="ECO:0000259" key="6">
    <source>
        <dbReference type="SMART" id="SM00233"/>
    </source>
</evidence>
<dbReference type="Gene3D" id="2.30.29.30">
    <property type="entry name" value="Pleckstrin-homology domain (PH domain)/Phosphotyrosine-binding domain (PTB)"/>
    <property type="match status" value="1"/>
</dbReference>
<comment type="similarity">
    <text evidence="2">Belongs to the TECPR1 family.</text>
</comment>
<evidence type="ECO:0000259" key="7">
    <source>
        <dbReference type="SMART" id="SM00693"/>
    </source>
</evidence>
<dbReference type="GO" id="GO:0000421">
    <property type="term" value="C:autophagosome membrane"/>
    <property type="evidence" value="ECO:0007669"/>
    <property type="project" value="UniProtKB-SubCell"/>
</dbReference>
<dbReference type="Pfam" id="PF19193">
    <property type="entry name" value="Tectonin"/>
    <property type="match status" value="1"/>
</dbReference>
<keyword evidence="4" id="KW-0677">Repeat</keyword>
<dbReference type="Proteomes" id="UP000515135">
    <property type="component" value="Unplaced"/>
</dbReference>
<evidence type="ECO:0000313" key="9">
    <source>
        <dbReference type="Proteomes" id="UP000515135"/>
    </source>
</evidence>
<feature type="compositionally biased region" description="Polar residues" evidence="5">
    <location>
        <begin position="434"/>
        <end position="449"/>
    </location>
</feature>
<dbReference type="PANTHER" id="PTHR23250:SF1">
    <property type="entry name" value="TECTONIN BETA-PROPELLER REPEAT-CONTAINING PROTEIN 1"/>
    <property type="match status" value="1"/>
</dbReference>
<dbReference type="InterPro" id="IPR001849">
    <property type="entry name" value="PH_domain"/>
</dbReference>
<dbReference type="RefSeq" id="XP_019642016.1">
    <property type="nucleotide sequence ID" value="XM_019786457.1"/>
</dbReference>
<dbReference type="PANTHER" id="PTHR23250">
    <property type="entry name" value="DYSFERLIN-RELATED"/>
    <property type="match status" value="1"/>
</dbReference>
<dbReference type="Pfam" id="PF06398">
    <property type="entry name" value="Pex24p"/>
    <property type="match status" value="1"/>
</dbReference>
<evidence type="ECO:0000256" key="1">
    <source>
        <dbReference type="ARBA" id="ARBA00004652"/>
    </source>
</evidence>
<evidence type="ECO:0000313" key="10">
    <source>
        <dbReference type="RefSeq" id="XP_019642016.1"/>
    </source>
</evidence>
<evidence type="ECO:0000256" key="4">
    <source>
        <dbReference type="ARBA" id="ARBA00022737"/>
    </source>
</evidence>